<dbReference type="Pfam" id="PF02129">
    <property type="entry name" value="Peptidase_S15"/>
    <property type="match status" value="1"/>
</dbReference>
<dbReference type="PANTHER" id="PTHR43358">
    <property type="entry name" value="ALPHA/BETA-HYDROLASE"/>
    <property type="match status" value="1"/>
</dbReference>
<protein>
    <recommendedName>
        <fullName evidence="1">Xaa-Pro dipeptidyl-peptidase-like domain-containing protein</fullName>
    </recommendedName>
</protein>
<comment type="caution">
    <text evidence="2">The sequence shown here is derived from an EMBL/GenBank/DDBJ whole genome shotgun (WGS) entry which is preliminary data.</text>
</comment>
<dbReference type="GO" id="GO:0016787">
    <property type="term" value="F:hydrolase activity"/>
    <property type="evidence" value="ECO:0007669"/>
    <property type="project" value="InterPro"/>
</dbReference>
<accession>A0A813KSK9</accession>
<evidence type="ECO:0000313" key="3">
    <source>
        <dbReference type="Proteomes" id="UP000626109"/>
    </source>
</evidence>
<dbReference type="InterPro" id="IPR000383">
    <property type="entry name" value="Xaa-Pro-like_dom"/>
</dbReference>
<organism evidence="2 3">
    <name type="scientific">Polarella glacialis</name>
    <name type="common">Dinoflagellate</name>
    <dbReference type="NCBI Taxonomy" id="89957"/>
    <lineage>
        <taxon>Eukaryota</taxon>
        <taxon>Sar</taxon>
        <taxon>Alveolata</taxon>
        <taxon>Dinophyceae</taxon>
        <taxon>Suessiales</taxon>
        <taxon>Suessiaceae</taxon>
        <taxon>Polarella</taxon>
    </lineage>
</organism>
<dbReference type="InterPro" id="IPR029058">
    <property type="entry name" value="AB_hydrolase_fold"/>
</dbReference>
<dbReference type="AlphaFoldDB" id="A0A813KSK9"/>
<reference evidence="2" key="1">
    <citation type="submission" date="2021-02" db="EMBL/GenBank/DDBJ databases">
        <authorList>
            <person name="Dougan E. K."/>
            <person name="Rhodes N."/>
            <person name="Thang M."/>
            <person name="Chan C."/>
        </authorList>
    </citation>
    <scope>NUCLEOTIDE SEQUENCE</scope>
</reference>
<evidence type="ECO:0000313" key="2">
    <source>
        <dbReference type="EMBL" id="CAE8714847.1"/>
    </source>
</evidence>
<dbReference type="InterPro" id="IPR052920">
    <property type="entry name" value="DNA-binding_regulatory"/>
</dbReference>
<feature type="domain" description="Xaa-Pro dipeptidyl-peptidase-like" evidence="1">
    <location>
        <begin position="81"/>
        <end position="192"/>
    </location>
</feature>
<sequence>MEDSDATSPSSWWWRATDFYNLLWKMIIRPPRDFYDLEELGPPKFRLGKKVYVRKDLQLDGSRGMLECSHFFPAKHPVFCLDLSGSGRSGGQYISLGFHEEKDLAVVLEHLRAQPFVSSIGLWGRSMGATTAILRAAQDGELAACVLDSAFQDLRTVAEELVLKGRFPLPSFLLTWALGVVRREVSSRADFDPLELAPIKWAPGARCPAFFGVASDDTFVLPHHTQALHDAWGGERQLRVFDGGHNGLRPKLSLFVCAATATVTTAATTQQQQQQKQCLNH</sequence>
<gene>
    <name evidence="2" type="ORF">PGLA2088_LOCUS38221</name>
</gene>
<proteinExistence type="predicted"/>
<dbReference type="PANTHER" id="PTHR43358:SF4">
    <property type="entry name" value="ALPHA_BETA HYDROLASE FOLD-1 DOMAIN-CONTAINING PROTEIN"/>
    <property type="match status" value="1"/>
</dbReference>
<evidence type="ECO:0000259" key="1">
    <source>
        <dbReference type="Pfam" id="PF02129"/>
    </source>
</evidence>
<dbReference type="SUPFAM" id="SSF53474">
    <property type="entry name" value="alpha/beta-Hydrolases"/>
    <property type="match status" value="1"/>
</dbReference>
<dbReference type="Proteomes" id="UP000626109">
    <property type="component" value="Unassembled WGS sequence"/>
</dbReference>
<dbReference type="EMBL" id="CAJNNW010032680">
    <property type="protein sequence ID" value="CAE8714847.1"/>
    <property type="molecule type" value="Genomic_DNA"/>
</dbReference>
<dbReference type="Gene3D" id="3.40.50.1820">
    <property type="entry name" value="alpha/beta hydrolase"/>
    <property type="match status" value="1"/>
</dbReference>
<name>A0A813KSK9_POLGL</name>